<organism evidence="2 3">
    <name type="scientific">Paenibacillus plantarum</name>
    <dbReference type="NCBI Taxonomy" id="2654975"/>
    <lineage>
        <taxon>Bacteria</taxon>
        <taxon>Bacillati</taxon>
        <taxon>Bacillota</taxon>
        <taxon>Bacilli</taxon>
        <taxon>Bacillales</taxon>
        <taxon>Paenibacillaceae</taxon>
        <taxon>Paenibacillus</taxon>
    </lineage>
</organism>
<feature type="chain" id="PRO_5047386671" evidence="1">
    <location>
        <begin position="25"/>
        <end position="230"/>
    </location>
</feature>
<name>A0ABX1XAA9_9BACL</name>
<protein>
    <submittedName>
        <fullName evidence="2">Uncharacterized protein</fullName>
    </submittedName>
</protein>
<dbReference type="Proteomes" id="UP000653578">
    <property type="component" value="Unassembled WGS sequence"/>
</dbReference>
<dbReference type="EMBL" id="WHNY01000044">
    <property type="protein sequence ID" value="NOU65382.1"/>
    <property type="molecule type" value="Genomic_DNA"/>
</dbReference>
<reference evidence="2 3" key="1">
    <citation type="submission" date="2019-10" db="EMBL/GenBank/DDBJ databases">
        <title>Description of Paenibacillus humi sp. nov.</title>
        <authorList>
            <person name="Carlier A."/>
            <person name="Qi S."/>
        </authorList>
    </citation>
    <scope>NUCLEOTIDE SEQUENCE [LARGE SCALE GENOMIC DNA]</scope>
    <source>
        <strain evidence="2 3">LMG 31461</strain>
    </source>
</reference>
<keyword evidence="3" id="KW-1185">Reference proteome</keyword>
<evidence type="ECO:0000313" key="2">
    <source>
        <dbReference type="EMBL" id="NOU65382.1"/>
    </source>
</evidence>
<dbReference type="RefSeq" id="WP_171631381.1">
    <property type="nucleotide sequence ID" value="NZ_WHNY01000044.1"/>
</dbReference>
<dbReference type="PROSITE" id="PS51257">
    <property type="entry name" value="PROKAR_LIPOPROTEIN"/>
    <property type="match status" value="1"/>
</dbReference>
<keyword evidence="1" id="KW-0732">Signal</keyword>
<comment type="caution">
    <text evidence="2">The sequence shown here is derived from an EMBL/GenBank/DDBJ whole genome shotgun (WGS) entry which is preliminary data.</text>
</comment>
<proteinExistence type="predicted"/>
<accession>A0ABX1XAA9</accession>
<feature type="signal peptide" evidence="1">
    <location>
        <begin position="1"/>
        <end position="24"/>
    </location>
</feature>
<gene>
    <name evidence="2" type="ORF">GC096_15215</name>
</gene>
<evidence type="ECO:0000313" key="3">
    <source>
        <dbReference type="Proteomes" id="UP000653578"/>
    </source>
</evidence>
<evidence type="ECO:0000256" key="1">
    <source>
        <dbReference type="SAM" id="SignalP"/>
    </source>
</evidence>
<sequence length="230" mass="25730">MKKRELSVVVIALFACMAAREVFATTTIAIEDSSPAKTITLFENTTILGENGQSIGIIAPQTVTILDKSQRRVGHGEGYLVPIYLISTWLGNAWIIPNNALLGNQKSVDTRLEIFGVESLYSDPGLTKPTGMQLAPQTVKVKAKWDSRYLIETLNGERWISPRYTALFEVSEVRQEVQLKSTTKLFRSPDGMETGANLSPQSVMVNEVWRDWCRIDSWLGPVWIELKIAE</sequence>